<protein>
    <submittedName>
        <fullName evidence="1">Uncharacterized protein</fullName>
    </submittedName>
</protein>
<name>A0ACC0UR63_9HYPO</name>
<sequence>MERANGGTPSSRAERFEDEKRRIIESCFNKKEPDGSVQETYITHIRVLEFSSHASSPPPPQARTPDSEKPRVIIIAVRKSGRVRMHKSKENSNLSFSIGKTWNLDDLTQIESYTGPQCNPNFREWAGDTGFTATIGKQYYWQAQSDKEKKFFIASMIKIYSKYTNGKLPELTGFDQKELDQVMGAGRRPAGSQQAPPQRPGLPVHPPSQQSNLSAASGGPAVQPDASRPHRAPPIRQPPSGNASPAGSFDSTASTSRDKLALRKVAQNNISQDSFAAKSDDASSLPPRSRNGPQGPGSYGRFGDQYRKTPEPSEPPSQPLPPPPPQSTSRPITPVTPKEDRAPPERRRPPMEPLLPHDRDLVPPPLKSPGMKREGSPRDTPREPMAPPPRSAERMSPRKSPPGSQKLPPSSLAASVQEQDPPPMAALKPAKSEPTKTEPPPLEPPPSLKTPSSSSLPKEVVSEPPVITETPIEMAPEEAASPPPKEPVPPVPADAEEESRPGLGPMIKSKKSKNDVAGALWKAASAVSAFKPRPGGAGERLRQLAQQNKAEGPDGITSVVPAPRRPPTRENRETESESPAIPERKADHKPNRASLVPEVKISVPDSSRSRPSSSQGAPKEVTEAELIKPEEPAAPRKSVVPAQDAKYLQTLGVDPALLDARSDEFGTWLDYFGWVPGEQMRSRAIDDMRIDLDRELNKAQAGGWLARFKEEDERVDAIKKGINVAMTECDEMDNLLTLYSVELSTLSEDIAYIEAQGQGLQVQTANQKLLKKELESLLETCAITSSDLEVLRIAPLDNLRGLEDVENSLVTLFKAMIKMDPTLGGREPKAADATIDSDQIIGLNNDYGQMRIVQEKKEMYHQESADFMRRLIEFMARQFDEAFAETKRALEGALAKKVDPSNHDVGRDLLWKYSPLMLYARDADLGNWNRLIQVYQDKIHPLYKAEFQSVVAIWRKNARKLTGEEAELLFSSHIEKQQEGGVAQTARKLTVKRSQTLARALRSPLADGERKSAGDKSGADSRSMPYVVFAGVLDDLLPLVEMEQNFVIDFFHATTLEQIDFPNAVAAFKPRDRRGGDLKRHRLMEPDRDLARRVTRPMEVIFAFLEAELQRLMEWVIGQDPLQGVGVLATLEKQLATISQSNQEYLNNTLHKLHALLAGRFRKFVDEQIRAIEETKVKISKRKGVISFIRVFPAFSIAVENMLAGLDANLAIRRTVDGEYDRILRSMFDSLKVIARENPAVGASHGNTDPEDKEALNFHILLIENANHFVEETDTRGLEILEEWKENANAEYHEHMELYLNAVMRRPLGKLLDHLENIEAQLQSGKGPSAIAAQPSNSKNIFNKVLGAYDSKEVRKGIEALRKRVEKHFGDADDEALSRGLVAKVLRECEAFYGTVEGRIGRITTDVYGGDVLFEWPRADVKAAFR</sequence>
<proteinExistence type="predicted"/>
<dbReference type="Proteomes" id="UP001163324">
    <property type="component" value="Chromosome 9"/>
</dbReference>
<organism evidence="1 2">
    <name type="scientific">Trichothecium roseum</name>
    <dbReference type="NCBI Taxonomy" id="47278"/>
    <lineage>
        <taxon>Eukaryota</taxon>
        <taxon>Fungi</taxon>
        <taxon>Dikarya</taxon>
        <taxon>Ascomycota</taxon>
        <taxon>Pezizomycotina</taxon>
        <taxon>Sordariomycetes</taxon>
        <taxon>Hypocreomycetidae</taxon>
        <taxon>Hypocreales</taxon>
        <taxon>Hypocreales incertae sedis</taxon>
        <taxon>Trichothecium</taxon>
    </lineage>
</organism>
<reference evidence="1" key="1">
    <citation type="submission" date="2022-10" db="EMBL/GenBank/DDBJ databases">
        <title>Complete Genome of Trichothecium roseum strain YXFP-22015, a Plant Pathogen Isolated from Citrus.</title>
        <authorList>
            <person name="Wang Y."/>
            <person name="Zhu L."/>
        </authorList>
    </citation>
    <scope>NUCLEOTIDE SEQUENCE</scope>
    <source>
        <strain evidence="1">YXFP-22015</strain>
    </source>
</reference>
<evidence type="ECO:0000313" key="1">
    <source>
        <dbReference type="EMBL" id="KAI9896593.1"/>
    </source>
</evidence>
<comment type="caution">
    <text evidence="1">The sequence shown here is derived from an EMBL/GenBank/DDBJ whole genome shotgun (WGS) entry which is preliminary data.</text>
</comment>
<accession>A0ACC0UR63</accession>
<dbReference type="EMBL" id="CM047948">
    <property type="protein sequence ID" value="KAI9896593.1"/>
    <property type="molecule type" value="Genomic_DNA"/>
</dbReference>
<evidence type="ECO:0000313" key="2">
    <source>
        <dbReference type="Proteomes" id="UP001163324"/>
    </source>
</evidence>
<keyword evidence="2" id="KW-1185">Reference proteome</keyword>
<gene>
    <name evidence="1" type="ORF">N3K66_008765</name>
</gene>